<dbReference type="EMBL" id="CP099420">
    <property type="protein sequence ID" value="USW50635.1"/>
    <property type="molecule type" value="Genomic_DNA"/>
</dbReference>
<keyword evidence="1" id="KW-0732">Signal</keyword>
<dbReference type="Proteomes" id="UP001056384">
    <property type="component" value="Chromosome 3"/>
</dbReference>
<gene>
    <name evidence="2" type="ORF">Slin15195_G039540</name>
</gene>
<reference evidence="2" key="1">
    <citation type="submission" date="2022-06" db="EMBL/GenBank/DDBJ databases">
        <title>Complete genome sequences of two strains of the flax pathogen Septoria linicola.</title>
        <authorList>
            <person name="Lapalu N."/>
            <person name="Simon A."/>
            <person name="Demenou B."/>
            <person name="Paumier D."/>
            <person name="Guillot M.-P."/>
            <person name="Gout L."/>
            <person name="Valade R."/>
        </authorList>
    </citation>
    <scope>NUCLEOTIDE SEQUENCE</scope>
    <source>
        <strain evidence="2">SE15195</strain>
    </source>
</reference>
<feature type="signal peptide" evidence="1">
    <location>
        <begin position="1"/>
        <end position="16"/>
    </location>
</feature>
<sequence>MKLLALLLCIFSTALALPTPAANHIEPHPVTPPDFDDYGYGKYASYGSYEGSVAK</sequence>
<name>A0A9Q9AQC7_9PEZI</name>
<feature type="chain" id="PRO_5040233887" evidence="1">
    <location>
        <begin position="17"/>
        <end position="55"/>
    </location>
</feature>
<evidence type="ECO:0000313" key="2">
    <source>
        <dbReference type="EMBL" id="USW50635.1"/>
    </source>
</evidence>
<evidence type="ECO:0000313" key="3">
    <source>
        <dbReference type="Proteomes" id="UP001056384"/>
    </source>
</evidence>
<protein>
    <submittedName>
        <fullName evidence="2">Uncharacterized protein</fullName>
    </submittedName>
</protein>
<keyword evidence="3" id="KW-1185">Reference proteome</keyword>
<accession>A0A9Q9AQC7</accession>
<organism evidence="2 3">
    <name type="scientific">Septoria linicola</name>
    <dbReference type="NCBI Taxonomy" id="215465"/>
    <lineage>
        <taxon>Eukaryota</taxon>
        <taxon>Fungi</taxon>
        <taxon>Dikarya</taxon>
        <taxon>Ascomycota</taxon>
        <taxon>Pezizomycotina</taxon>
        <taxon>Dothideomycetes</taxon>
        <taxon>Dothideomycetidae</taxon>
        <taxon>Mycosphaerellales</taxon>
        <taxon>Mycosphaerellaceae</taxon>
        <taxon>Septoria</taxon>
    </lineage>
</organism>
<evidence type="ECO:0000256" key="1">
    <source>
        <dbReference type="SAM" id="SignalP"/>
    </source>
</evidence>
<dbReference type="AlphaFoldDB" id="A0A9Q9AQC7"/>
<proteinExistence type="predicted"/>